<dbReference type="Gene3D" id="3.40.1620.60">
    <property type="match status" value="1"/>
</dbReference>
<evidence type="ECO:0000256" key="13">
    <source>
        <dbReference type="ARBA" id="ARBA00023157"/>
    </source>
</evidence>
<dbReference type="InterPro" id="IPR045371">
    <property type="entry name" value="ADAMTS_CR_3"/>
</dbReference>
<dbReference type="Gene3D" id="2.60.120.830">
    <property type="match status" value="1"/>
</dbReference>
<evidence type="ECO:0000256" key="15">
    <source>
        <dbReference type="PIRSR" id="PIRSR613273-1"/>
    </source>
</evidence>
<comment type="subcellular location">
    <subcellularLocation>
        <location evidence="1">Secreted</location>
        <location evidence="1">Extracellular space</location>
        <location evidence="1">Extracellular matrix</location>
    </subcellularLocation>
</comment>
<feature type="binding site" evidence="16">
    <location>
        <position position="281"/>
    </location>
    <ligand>
        <name>Ca(2+)</name>
        <dbReference type="ChEBI" id="CHEBI:29108"/>
        <label>2</label>
    </ligand>
</feature>
<feature type="disulfide bond" evidence="17">
    <location>
        <begin position="270"/>
        <end position="324"/>
    </location>
</feature>
<dbReference type="InterPro" id="IPR050439">
    <property type="entry name" value="ADAMTS_ADAMTS-like"/>
</dbReference>
<feature type="binding site" evidence="16 18">
    <location>
        <position position="344"/>
    </location>
    <ligand>
        <name>Zn(2+)</name>
        <dbReference type="ChEBI" id="CHEBI:29105"/>
        <note>catalytic</note>
    </ligand>
</feature>
<keyword evidence="16" id="KW-0106">Calcium</keyword>
<keyword evidence="12" id="KW-0865">Zymogen</keyword>
<evidence type="ECO:0000256" key="19">
    <source>
        <dbReference type="SAM" id="MobiDB-lite"/>
    </source>
</evidence>
<feature type="binding site" evidence="16 18">
    <location>
        <position position="350"/>
    </location>
    <ligand>
        <name>Zn(2+)</name>
        <dbReference type="ChEBI" id="CHEBI:29105"/>
        <note>catalytic</note>
    </ligand>
</feature>
<dbReference type="Pfam" id="PF19236">
    <property type="entry name" value="ADAMTS_CR_3"/>
    <property type="match status" value="1"/>
</dbReference>
<keyword evidence="3" id="KW-0272">Extracellular matrix</keyword>
<dbReference type="SMART" id="SM00608">
    <property type="entry name" value="ACR"/>
    <property type="match status" value="1"/>
</dbReference>
<dbReference type="SMART" id="SM00209">
    <property type="entry name" value="TSP1"/>
    <property type="match status" value="6"/>
</dbReference>
<dbReference type="PRINTS" id="PR01705">
    <property type="entry name" value="TSP1REPEAT"/>
</dbReference>
<dbReference type="SUPFAM" id="SSF82895">
    <property type="entry name" value="TSP-1 type 1 repeat"/>
    <property type="match status" value="5"/>
</dbReference>
<keyword evidence="7" id="KW-0732">Signal</keyword>
<evidence type="ECO:0000256" key="17">
    <source>
        <dbReference type="PIRSR" id="PIRSR613273-3"/>
    </source>
</evidence>
<organism evidence="21 22">
    <name type="scientific">Gadus morhua</name>
    <name type="common">Atlantic cod</name>
    <dbReference type="NCBI Taxonomy" id="8049"/>
    <lineage>
        <taxon>Eukaryota</taxon>
        <taxon>Metazoa</taxon>
        <taxon>Chordata</taxon>
        <taxon>Craniata</taxon>
        <taxon>Vertebrata</taxon>
        <taxon>Euteleostomi</taxon>
        <taxon>Actinopterygii</taxon>
        <taxon>Neopterygii</taxon>
        <taxon>Teleostei</taxon>
        <taxon>Neoteleostei</taxon>
        <taxon>Acanthomorphata</taxon>
        <taxon>Zeiogadaria</taxon>
        <taxon>Gadariae</taxon>
        <taxon>Gadiformes</taxon>
        <taxon>Gadoidei</taxon>
        <taxon>Gadidae</taxon>
        <taxon>Gadus</taxon>
    </lineage>
</organism>
<dbReference type="PANTHER" id="PTHR13723">
    <property type="entry name" value="ADAMTS A DISINTEGRIN AND METALLOPROTEASE WITH THROMBOSPONDIN MOTIFS PROTEASE"/>
    <property type="match status" value="1"/>
</dbReference>
<dbReference type="InterPro" id="IPR006586">
    <property type="entry name" value="ADAM_Cys-rich"/>
</dbReference>
<keyword evidence="14" id="KW-0325">Glycoprotein</keyword>
<evidence type="ECO:0000256" key="11">
    <source>
        <dbReference type="ARBA" id="ARBA00023049"/>
    </source>
</evidence>
<dbReference type="GO" id="GO:0031012">
    <property type="term" value="C:extracellular matrix"/>
    <property type="evidence" value="ECO:0007669"/>
    <property type="project" value="TreeGrafter"/>
</dbReference>
<dbReference type="InterPro" id="IPR002870">
    <property type="entry name" value="Peptidase_M12B_N"/>
</dbReference>
<dbReference type="InterPro" id="IPR024079">
    <property type="entry name" value="MetalloPept_cat_dom_sf"/>
</dbReference>
<reference evidence="21" key="1">
    <citation type="submission" date="2025-08" db="UniProtKB">
        <authorList>
            <consortium name="Ensembl"/>
        </authorList>
    </citation>
    <scope>IDENTIFICATION</scope>
</reference>
<feature type="region of interest" description="Disordered" evidence="19">
    <location>
        <begin position="966"/>
        <end position="1081"/>
    </location>
</feature>
<dbReference type="GeneTree" id="ENSGT00940000155855"/>
<dbReference type="Pfam" id="PF19030">
    <property type="entry name" value="TSP1_ADAMTS"/>
    <property type="match status" value="5"/>
</dbReference>
<feature type="disulfide bond" evidence="17">
    <location>
        <begin position="502"/>
        <end position="539"/>
    </location>
</feature>
<feature type="compositionally biased region" description="Basic and acidic residues" evidence="19">
    <location>
        <begin position="1040"/>
        <end position="1055"/>
    </location>
</feature>
<dbReference type="CDD" id="cd04273">
    <property type="entry name" value="ZnMc_ADAMTS_like"/>
    <property type="match status" value="1"/>
</dbReference>
<feature type="disulfide bond" evidence="17">
    <location>
        <begin position="437"/>
        <end position="455"/>
    </location>
</feature>
<keyword evidence="5" id="KW-0165">Cleavage on pair of basic residues</keyword>
<dbReference type="Gene3D" id="2.20.100.10">
    <property type="entry name" value="Thrombospondin type-1 (TSP1) repeat"/>
    <property type="match status" value="5"/>
</dbReference>
<keyword evidence="2" id="KW-0964">Secreted</keyword>
<dbReference type="InterPro" id="IPR041645">
    <property type="entry name" value="ADAMTS_CR_2"/>
</dbReference>
<dbReference type="InterPro" id="IPR010294">
    <property type="entry name" value="ADAMTS_spacer1"/>
</dbReference>
<evidence type="ECO:0000256" key="4">
    <source>
        <dbReference type="ARBA" id="ARBA00022670"/>
    </source>
</evidence>
<feature type="active site" evidence="15 18">
    <location>
        <position position="341"/>
    </location>
</feature>
<feature type="binding site" evidence="16">
    <location>
        <position position="402"/>
    </location>
    <ligand>
        <name>Ca(2+)</name>
        <dbReference type="ChEBI" id="CHEBI:29108"/>
        <label>2</label>
    </ligand>
</feature>
<keyword evidence="8" id="KW-0677">Repeat</keyword>
<feature type="disulfide bond" evidence="17">
    <location>
        <begin position="506"/>
        <end position="544"/>
    </location>
</feature>
<keyword evidence="4" id="KW-0645">Protease</keyword>
<dbReference type="InterPro" id="IPR000884">
    <property type="entry name" value="TSP1_rpt"/>
</dbReference>
<dbReference type="GO" id="GO:0004222">
    <property type="term" value="F:metalloendopeptidase activity"/>
    <property type="evidence" value="ECO:0007669"/>
    <property type="project" value="InterPro"/>
</dbReference>
<dbReference type="PANTHER" id="PTHR13723:SF189">
    <property type="entry name" value="A DISINTEGRIN AND METALLOPROTEINASE WITH THROMBOSPONDIN MOTIFS 12"/>
    <property type="match status" value="1"/>
</dbReference>
<evidence type="ECO:0000313" key="21">
    <source>
        <dbReference type="Ensembl" id="ENSGMOP00000067417.1"/>
    </source>
</evidence>
<feature type="binding site" evidence="16">
    <location>
        <position position="197"/>
    </location>
    <ligand>
        <name>Ca(2+)</name>
        <dbReference type="ChEBI" id="CHEBI:29108"/>
        <label>1</label>
    </ligand>
</feature>
<feature type="compositionally biased region" description="Polar residues" evidence="19">
    <location>
        <begin position="1001"/>
        <end position="1016"/>
    </location>
</feature>
<feature type="disulfide bond" evidence="17">
    <location>
        <begin position="357"/>
        <end position="383"/>
    </location>
</feature>
<feature type="binding site" evidence="16 18">
    <location>
        <position position="340"/>
    </location>
    <ligand>
        <name>Zn(2+)</name>
        <dbReference type="ChEBI" id="CHEBI:29105"/>
        <note>catalytic</note>
    </ligand>
</feature>
<accession>A0A8C5CUE7</accession>
<feature type="disulfide bond" evidence="17">
    <location>
        <begin position="299"/>
        <end position="306"/>
    </location>
</feature>
<dbReference type="PRINTS" id="PR01857">
    <property type="entry name" value="ADAMTSFAMILY"/>
</dbReference>
<evidence type="ECO:0000256" key="5">
    <source>
        <dbReference type="ARBA" id="ARBA00022685"/>
    </source>
</evidence>
<dbReference type="PROSITE" id="PS50092">
    <property type="entry name" value="TSP1"/>
    <property type="match status" value="5"/>
</dbReference>
<dbReference type="GO" id="GO:0030198">
    <property type="term" value="P:extracellular matrix organization"/>
    <property type="evidence" value="ECO:0007669"/>
    <property type="project" value="InterPro"/>
</dbReference>
<feature type="region of interest" description="Disordered" evidence="19">
    <location>
        <begin position="170"/>
        <end position="190"/>
    </location>
</feature>
<keyword evidence="6 16" id="KW-0479">Metal-binding</keyword>
<evidence type="ECO:0000256" key="14">
    <source>
        <dbReference type="ARBA" id="ARBA00023180"/>
    </source>
</evidence>
<feature type="disulfide bond" evidence="17">
    <location>
        <begin position="444"/>
        <end position="474"/>
    </location>
</feature>
<evidence type="ECO:0000256" key="12">
    <source>
        <dbReference type="ARBA" id="ARBA00023145"/>
    </source>
</evidence>
<dbReference type="Pfam" id="PF05986">
    <property type="entry name" value="ADAMTS_spacer1"/>
    <property type="match status" value="1"/>
</dbReference>
<evidence type="ECO:0000256" key="9">
    <source>
        <dbReference type="ARBA" id="ARBA00022801"/>
    </source>
</evidence>
<feature type="disulfide bond" evidence="17">
    <location>
        <begin position="318"/>
        <end position="399"/>
    </location>
</feature>
<feature type="binding site" evidence="16">
    <location>
        <position position="399"/>
    </location>
    <ligand>
        <name>Ca(2+)</name>
        <dbReference type="ChEBI" id="CHEBI:29108"/>
        <label>1</label>
    </ligand>
</feature>
<evidence type="ECO:0000256" key="1">
    <source>
        <dbReference type="ARBA" id="ARBA00004498"/>
    </source>
</evidence>
<name>A0A8C5CUE7_GADMO</name>
<evidence type="ECO:0000256" key="16">
    <source>
        <dbReference type="PIRSR" id="PIRSR613273-2"/>
    </source>
</evidence>
<keyword evidence="11" id="KW-0482">Metalloprotease</keyword>
<dbReference type="Ensembl" id="ENSGMOT00000036925.1">
    <property type="protein sequence ID" value="ENSGMOP00000067417.1"/>
    <property type="gene ID" value="ENSGMOG00000007338.2"/>
</dbReference>
<feature type="binding site" evidence="16">
    <location>
        <position position="281"/>
    </location>
    <ligand>
        <name>Ca(2+)</name>
        <dbReference type="ChEBI" id="CHEBI:29108"/>
        <label>1</label>
    </ligand>
</feature>
<dbReference type="InterPro" id="IPR013273">
    <property type="entry name" value="ADAMTS/ADAMTS-like"/>
</dbReference>
<comment type="caution">
    <text evidence="18">Lacks conserved residue(s) required for the propagation of feature annotation.</text>
</comment>
<evidence type="ECO:0000256" key="18">
    <source>
        <dbReference type="PROSITE-ProRule" id="PRU00276"/>
    </source>
</evidence>
<dbReference type="PROSITE" id="PS50215">
    <property type="entry name" value="ADAM_MEPRO"/>
    <property type="match status" value="1"/>
</dbReference>
<evidence type="ECO:0000256" key="6">
    <source>
        <dbReference type="ARBA" id="ARBA00022723"/>
    </source>
</evidence>
<evidence type="ECO:0000256" key="10">
    <source>
        <dbReference type="ARBA" id="ARBA00022833"/>
    </source>
</evidence>
<dbReference type="Pfam" id="PF01562">
    <property type="entry name" value="Pep_M12B_propep"/>
    <property type="match status" value="1"/>
</dbReference>
<dbReference type="Pfam" id="PF01421">
    <property type="entry name" value="Reprolysin"/>
    <property type="match status" value="1"/>
</dbReference>
<dbReference type="Proteomes" id="UP000694546">
    <property type="component" value="Chromosome 11"/>
</dbReference>
<dbReference type="Gene3D" id="3.40.390.10">
    <property type="entry name" value="Collagenase (Catalytic Domain)"/>
    <property type="match status" value="1"/>
</dbReference>
<feature type="compositionally biased region" description="Basic and acidic residues" evidence="19">
    <location>
        <begin position="170"/>
        <end position="182"/>
    </location>
</feature>
<comment type="cofactor">
    <cofactor evidence="16">
        <name>Zn(2+)</name>
        <dbReference type="ChEBI" id="CHEBI:29105"/>
    </cofactor>
    <text evidence="16">Binds 1 zinc ion per subunit.</text>
</comment>
<keyword evidence="10 16" id="KW-0862">Zinc</keyword>
<feature type="binding site" evidence="16">
    <location>
        <position position="402"/>
    </location>
    <ligand>
        <name>Ca(2+)</name>
        <dbReference type="ChEBI" id="CHEBI:29108"/>
        <label>1</label>
    </ligand>
</feature>
<feature type="compositionally biased region" description="Polar residues" evidence="19">
    <location>
        <begin position="1068"/>
        <end position="1078"/>
    </location>
</feature>
<feature type="compositionally biased region" description="Basic residues" evidence="19">
    <location>
        <begin position="974"/>
        <end position="996"/>
    </location>
</feature>
<dbReference type="SUPFAM" id="SSF55486">
    <property type="entry name" value="Metalloproteases ('zincins'), catalytic domain"/>
    <property type="match status" value="1"/>
</dbReference>
<evidence type="ECO:0000256" key="2">
    <source>
        <dbReference type="ARBA" id="ARBA00022525"/>
    </source>
</evidence>
<evidence type="ECO:0000256" key="8">
    <source>
        <dbReference type="ARBA" id="ARBA00022737"/>
    </source>
</evidence>
<protein>
    <submittedName>
        <fullName evidence="21">ADAM metallopeptidase with thrombospondin type 1 motif, 12</fullName>
    </submittedName>
</protein>
<gene>
    <name evidence="21" type="primary">adamts12</name>
</gene>
<feature type="domain" description="Peptidase M12B" evidence="20">
    <location>
        <begin position="194"/>
        <end position="404"/>
    </location>
</feature>
<sequence>QGSFLDTFIYLPIVHPVKVDFDGRFISHTLSHHFGNGRLKRDLRPLEPETESQRVYYQIDYKGRSLIFNLTANTQLVSLDYVVERRNGSLNRTTEQHHRLPSAGDLCHLIGTVTVNQARGTAAVSTCSGLRGLFSLPEGHFFIEPSPGAADEEGRQPHIVYPRDSVRVERERDNWETEENRGPSRSQRSVSRERWVETMVVADSKLIDYHGQDNVESYIFTIMNMVAGIFHDASIGNAVHIILVRLILLHGEEKDLKIVHHADTTLSSFCAWQKNLNPQSDTHPAHHDVAVLVTRKDICAGMNQPCETLGLSHLSGMCQPHRSCNINEDSGLPVAFTIAHEMGHSFGIHHDGQGNDCELQGRHPFIMSRQLMYDSSPLTWSSCSKEYITRFLDRGWGFCLDDRPSKRDLTTPLARLGVRYTTHHQCQLQYGPDATFCPEVDNVCQILWCSVNGTCRSKLDSPIDGTRCGPEKWCISGECVVVGKLPETVNGAWGQWSTWSHCSRTCGSGVQSAERECNSPKPEFGGKYCTGERKRYRTCNTKRCQKNIPSFREMLCSEFDTVPYQNELYKWIPVANPVGPCELHCRPVTEYFSEKMLDAVTDGTPCFMNNNSRSICVNGVCKEVGCDYGIDSNAVEDRCGVCLGDGSSCETVYKTFDGGEGFGYVDVGVIPRGARDILVQEVEEAGNFLALRGPEPEDYFLNGHYIIQWNGEYEAGGTTFYYERSGNMENLTAPGPTKNPVVLQLLYQETNPGIKYEYTVKKTPTTGNEVTDPVYIWRYGAWTDCSTTCGQGQQQQPARCFEVDMGVVDETLCDPNVRLEDRHRKCKSMDCPARWWVGGWQHCSATCGVDGVRKRTVLCVRTVTGEERVLHPLDCKHLLKPKPMVPCSRDVACGQDWAVGAWEEVSCVRSSSSCLCGSERSVCTGWHTPPATKAYTTTPRATIHHTMAAQTTRRYTLFGPHTTPLSDPYVDRSHRVHHTTTAKPRSHWVPLNHHRPPATQAPESFTKRTFTSTDRPPTTGRHAKLKKPGDSPKKNNRTAPESKRHLAPAKDDTHPAKPRPRPKRPAVSDSSGNESNPTAARPATRDVFWVAGNWSECSTSCGIGAVWRTVACSSQSDEDCVSLQRPEPARTCHLQPCATWLNTNWTKCPEDCAVVGRRQRDVQCVDAQTKRPLRPFHCQALSSRPPSSLPCPHRPCLTWDTSPWGECSRSCGDGARERQVTCPLLRRCSASGRPTSTEPCPPRACPRWEPRGWSPVRPPQIHLHTNNASKNNISSRFCDKLKLLGRCSMRSVQRQCCVTLPISNYIPIRMGS</sequence>
<dbReference type="InterPro" id="IPR036383">
    <property type="entry name" value="TSP1_rpt_sf"/>
</dbReference>
<proteinExistence type="predicted"/>
<evidence type="ECO:0000256" key="7">
    <source>
        <dbReference type="ARBA" id="ARBA00022729"/>
    </source>
</evidence>
<dbReference type="Pfam" id="PF17771">
    <property type="entry name" value="ADAMTS_CR_2"/>
    <property type="match status" value="1"/>
</dbReference>
<keyword evidence="22" id="KW-1185">Reference proteome</keyword>
<feature type="binding site" evidence="16">
    <location>
        <position position="197"/>
    </location>
    <ligand>
        <name>Ca(2+)</name>
        <dbReference type="ChEBI" id="CHEBI:29108"/>
        <label>2</label>
    </ligand>
</feature>
<dbReference type="InterPro" id="IPR001590">
    <property type="entry name" value="Peptidase_M12B"/>
</dbReference>
<evidence type="ECO:0000256" key="3">
    <source>
        <dbReference type="ARBA" id="ARBA00022530"/>
    </source>
</evidence>
<evidence type="ECO:0000313" key="22">
    <source>
        <dbReference type="Proteomes" id="UP000694546"/>
    </source>
</evidence>
<dbReference type="GO" id="GO:0046872">
    <property type="term" value="F:metal ion binding"/>
    <property type="evidence" value="ECO:0007669"/>
    <property type="project" value="UniProtKB-KW"/>
</dbReference>
<dbReference type="GO" id="GO:0006508">
    <property type="term" value="P:proteolysis"/>
    <property type="evidence" value="ECO:0007669"/>
    <property type="project" value="UniProtKB-KW"/>
</dbReference>
<feature type="disulfide bond" evidence="17">
    <location>
        <begin position="426"/>
        <end position="449"/>
    </location>
</feature>
<feature type="binding site" evidence="16">
    <location>
        <position position="288"/>
    </location>
    <ligand>
        <name>Ca(2+)</name>
        <dbReference type="ChEBI" id="CHEBI:29108"/>
        <label>1</label>
    </ligand>
</feature>
<evidence type="ECO:0000259" key="20">
    <source>
        <dbReference type="PROSITE" id="PS50215"/>
    </source>
</evidence>
<reference evidence="21" key="2">
    <citation type="submission" date="2025-09" db="UniProtKB">
        <authorList>
            <consortium name="Ensembl"/>
        </authorList>
    </citation>
    <scope>IDENTIFICATION</scope>
</reference>
<keyword evidence="9" id="KW-0378">Hydrolase</keyword>
<keyword evidence="13 17" id="KW-1015">Disulfide bond</keyword>
<feature type="disulfide bond" evidence="17">
    <location>
        <begin position="517"/>
        <end position="529"/>
    </location>
</feature>
<dbReference type="Pfam" id="PF00090">
    <property type="entry name" value="TSP_1"/>
    <property type="match status" value="1"/>
</dbReference>
<feature type="disulfide bond" evidence="17">
    <location>
        <begin position="468"/>
        <end position="479"/>
    </location>
</feature>